<dbReference type="Pfam" id="PF00072">
    <property type="entry name" value="Response_reg"/>
    <property type="match status" value="1"/>
</dbReference>
<reference evidence="8" key="1">
    <citation type="submission" date="2020-02" db="EMBL/GenBank/DDBJ databases">
        <authorList>
            <person name="Meier V. D."/>
        </authorList>
    </citation>
    <scope>NUCLEOTIDE SEQUENCE</scope>
    <source>
        <strain evidence="8">AVDCRST_MAG16</strain>
    </source>
</reference>
<gene>
    <name evidence="8" type="ORF">AVDCRST_MAG16-1313</name>
</gene>
<dbReference type="GO" id="GO:0000160">
    <property type="term" value="P:phosphorelay signal transduction system"/>
    <property type="evidence" value="ECO:0007669"/>
    <property type="project" value="InterPro"/>
</dbReference>
<dbReference type="SUPFAM" id="SSF52172">
    <property type="entry name" value="CheY-like"/>
    <property type="match status" value="1"/>
</dbReference>
<dbReference type="CDD" id="cd06170">
    <property type="entry name" value="LuxR_C_like"/>
    <property type="match status" value="1"/>
</dbReference>
<protein>
    <submittedName>
        <fullName evidence="8">Two-component transcriptional response regulator, LuxR family</fullName>
    </submittedName>
</protein>
<dbReference type="PROSITE" id="PS00622">
    <property type="entry name" value="HTH_LUXR_1"/>
    <property type="match status" value="1"/>
</dbReference>
<dbReference type="PRINTS" id="PR00038">
    <property type="entry name" value="HTHLUXR"/>
</dbReference>
<evidence type="ECO:0000259" key="6">
    <source>
        <dbReference type="PROSITE" id="PS50043"/>
    </source>
</evidence>
<organism evidence="8">
    <name type="scientific">uncultured Frankineae bacterium</name>
    <dbReference type="NCBI Taxonomy" id="437475"/>
    <lineage>
        <taxon>Bacteria</taxon>
        <taxon>Bacillati</taxon>
        <taxon>Actinomycetota</taxon>
        <taxon>Actinomycetes</taxon>
        <taxon>Frankiales</taxon>
        <taxon>environmental samples</taxon>
    </lineage>
</organism>
<dbReference type="InterPro" id="IPR058245">
    <property type="entry name" value="NreC/VraR/RcsB-like_REC"/>
</dbReference>
<dbReference type="Pfam" id="PF00196">
    <property type="entry name" value="GerE"/>
    <property type="match status" value="1"/>
</dbReference>
<dbReference type="SMART" id="SM00421">
    <property type="entry name" value="HTH_LUXR"/>
    <property type="match status" value="1"/>
</dbReference>
<feature type="domain" description="HTH luxR-type" evidence="6">
    <location>
        <begin position="141"/>
        <end position="206"/>
    </location>
</feature>
<dbReference type="PROSITE" id="PS50043">
    <property type="entry name" value="HTH_LUXR_2"/>
    <property type="match status" value="1"/>
</dbReference>
<dbReference type="EMBL" id="CADCUE010000115">
    <property type="protein sequence ID" value="CAA9332187.1"/>
    <property type="molecule type" value="Genomic_DNA"/>
</dbReference>
<keyword evidence="1 5" id="KW-0597">Phosphoprotein</keyword>
<dbReference type="CDD" id="cd17535">
    <property type="entry name" value="REC_NarL-like"/>
    <property type="match status" value="1"/>
</dbReference>
<dbReference type="AlphaFoldDB" id="A0A6J4LJ79"/>
<evidence type="ECO:0000256" key="2">
    <source>
        <dbReference type="ARBA" id="ARBA00023015"/>
    </source>
</evidence>
<dbReference type="PANTHER" id="PTHR43214:SF24">
    <property type="entry name" value="TRANSCRIPTIONAL REGULATORY PROTEIN NARL-RELATED"/>
    <property type="match status" value="1"/>
</dbReference>
<keyword evidence="4" id="KW-0804">Transcription</keyword>
<accession>A0A6J4LJ79</accession>
<dbReference type="InterPro" id="IPR011006">
    <property type="entry name" value="CheY-like_superfamily"/>
</dbReference>
<proteinExistence type="predicted"/>
<dbReference type="PANTHER" id="PTHR43214">
    <property type="entry name" value="TWO-COMPONENT RESPONSE REGULATOR"/>
    <property type="match status" value="1"/>
</dbReference>
<feature type="modified residue" description="4-aspartylphosphate" evidence="5">
    <location>
        <position position="54"/>
    </location>
</feature>
<dbReference type="Gene3D" id="3.40.50.2300">
    <property type="match status" value="1"/>
</dbReference>
<dbReference type="InterPro" id="IPR039420">
    <property type="entry name" value="WalR-like"/>
</dbReference>
<dbReference type="InterPro" id="IPR016032">
    <property type="entry name" value="Sig_transdc_resp-reg_C-effctor"/>
</dbReference>
<evidence type="ECO:0000313" key="8">
    <source>
        <dbReference type="EMBL" id="CAA9332187.1"/>
    </source>
</evidence>
<feature type="domain" description="Response regulatory" evidence="7">
    <location>
        <begin position="3"/>
        <end position="119"/>
    </location>
</feature>
<dbReference type="InterPro" id="IPR000792">
    <property type="entry name" value="Tscrpt_reg_LuxR_C"/>
</dbReference>
<keyword evidence="3" id="KW-0238">DNA-binding</keyword>
<evidence type="ECO:0000256" key="3">
    <source>
        <dbReference type="ARBA" id="ARBA00023125"/>
    </source>
</evidence>
<dbReference type="SUPFAM" id="SSF46894">
    <property type="entry name" value="C-terminal effector domain of the bipartite response regulators"/>
    <property type="match status" value="1"/>
</dbReference>
<dbReference type="GO" id="GO:0003677">
    <property type="term" value="F:DNA binding"/>
    <property type="evidence" value="ECO:0007669"/>
    <property type="project" value="UniProtKB-KW"/>
</dbReference>
<name>A0A6J4LJ79_9ACTN</name>
<evidence type="ECO:0000259" key="7">
    <source>
        <dbReference type="PROSITE" id="PS50110"/>
    </source>
</evidence>
<dbReference type="InterPro" id="IPR001789">
    <property type="entry name" value="Sig_transdc_resp-reg_receiver"/>
</dbReference>
<evidence type="ECO:0000256" key="4">
    <source>
        <dbReference type="ARBA" id="ARBA00023163"/>
    </source>
</evidence>
<dbReference type="GO" id="GO:0006355">
    <property type="term" value="P:regulation of DNA-templated transcription"/>
    <property type="evidence" value="ECO:0007669"/>
    <property type="project" value="InterPro"/>
</dbReference>
<dbReference type="PROSITE" id="PS50110">
    <property type="entry name" value="RESPONSE_REGULATORY"/>
    <property type="match status" value="1"/>
</dbReference>
<dbReference type="SMART" id="SM00448">
    <property type="entry name" value="REC"/>
    <property type="match status" value="1"/>
</dbReference>
<keyword evidence="2" id="KW-0805">Transcription regulation</keyword>
<evidence type="ECO:0000256" key="1">
    <source>
        <dbReference type="ARBA" id="ARBA00022553"/>
    </source>
</evidence>
<sequence length="209" mass="22686">MTTVLICDDHRIVREGLRQFVAGVPGVDKVETAASGEEVLARFPHEQPDLVLMDVRMPGLGGLETTRRLVAAHPKARVIMLTAADDRDQVAAAVSHGARGYLLKDVSHEELCAAVAHALNGMDLVEPSLRRALAVREAVRTSPPGGQLTERELQVLTGMSQGKSNGQIGRDLYLSEDTIKTHARRLFRKLGVNDRAQAVALGFRRGLVT</sequence>
<evidence type="ECO:0000256" key="5">
    <source>
        <dbReference type="PROSITE-ProRule" id="PRU00169"/>
    </source>
</evidence>